<comment type="subcellular location">
    <subcellularLocation>
        <location evidence="2">Cytoplasm</location>
    </subcellularLocation>
    <subcellularLocation>
        <location evidence="1">Nucleus</location>
    </subcellularLocation>
</comment>
<accession>A0A9W7YFA8</accession>
<dbReference type="InterPro" id="IPR036390">
    <property type="entry name" value="WH_DNA-bd_sf"/>
</dbReference>
<keyword evidence="7" id="KW-0175">Coiled coil</keyword>
<evidence type="ECO:0000256" key="7">
    <source>
        <dbReference type="SAM" id="Coils"/>
    </source>
</evidence>
<keyword evidence="6" id="KW-0539">Nucleus</keyword>
<evidence type="ECO:0000256" key="4">
    <source>
        <dbReference type="ARBA" id="ARBA00022490"/>
    </source>
</evidence>
<protein>
    <recommendedName>
        <fullName evidence="8">PCI domain-containing protein</fullName>
    </recommendedName>
</protein>
<keyword evidence="4" id="KW-0963">Cytoplasm</keyword>
<gene>
    <name evidence="9" type="ORF">LPJ61_002282</name>
</gene>
<dbReference type="Pfam" id="PF01399">
    <property type="entry name" value="PCI"/>
    <property type="match status" value="1"/>
</dbReference>
<dbReference type="Proteomes" id="UP001143981">
    <property type="component" value="Unassembled WGS sequence"/>
</dbReference>
<organism evidence="9 10">
    <name type="scientific">Coemansia biformis</name>
    <dbReference type="NCBI Taxonomy" id="1286918"/>
    <lineage>
        <taxon>Eukaryota</taxon>
        <taxon>Fungi</taxon>
        <taxon>Fungi incertae sedis</taxon>
        <taxon>Zoopagomycota</taxon>
        <taxon>Kickxellomycotina</taxon>
        <taxon>Kickxellomycetes</taxon>
        <taxon>Kickxellales</taxon>
        <taxon>Kickxellaceae</taxon>
        <taxon>Coemansia</taxon>
    </lineage>
</organism>
<evidence type="ECO:0000259" key="8">
    <source>
        <dbReference type="PROSITE" id="PS50250"/>
    </source>
</evidence>
<dbReference type="GO" id="GO:0005737">
    <property type="term" value="C:cytoplasm"/>
    <property type="evidence" value="ECO:0007669"/>
    <property type="project" value="UniProtKB-SubCell"/>
</dbReference>
<evidence type="ECO:0000313" key="9">
    <source>
        <dbReference type="EMBL" id="KAJ1731943.1"/>
    </source>
</evidence>
<keyword evidence="10" id="KW-1185">Reference proteome</keyword>
<evidence type="ECO:0000256" key="3">
    <source>
        <dbReference type="ARBA" id="ARBA00008793"/>
    </source>
</evidence>
<feature type="coiled-coil region" evidence="7">
    <location>
        <begin position="100"/>
        <end position="153"/>
    </location>
</feature>
<dbReference type="InterPro" id="IPR045135">
    <property type="entry name" value="Rpn7_N"/>
</dbReference>
<sequence length="436" mass="47735">MFDRGASHGGAQSAGGVLRPGLGGFELGECLGEYRGMGKLQRALYAAEHCPELSVNSLQLAMDEVKQSTYDAARYQLVAKQLARLTGSSAEDPGWLVNANHAASELNKEIAAKLDRARKQNSKRESFRAQCELVELLKKMGRMDEAIRALQDARAYCVDVGEQARLHLEVARIAQVMCRWLQVSSSIQRAESVVAEPSEVVAAELAAMQAQASFGDGKWAAAVGEIQRLSLDRLAAAGVIGGGVVTARDFALYGTLAGLAVLGRDRVKELLIDNVRFSQFLDHMPECQRLLQSFYGARYDDALQRLEQIKSFCLIDPVVGPHMAALQQQIVDNIVVLYTRPFVSIRMASMARALCFASEDALEATLVRMIEAGLIHARIDATTGILVKQIGDPRDDALRKVEKLHGEFSLLAELMATRIQYLEEESGHRPAVAGRR</sequence>
<evidence type="ECO:0000256" key="2">
    <source>
        <dbReference type="ARBA" id="ARBA00004496"/>
    </source>
</evidence>
<evidence type="ECO:0000256" key="1">
    <source>
        <dbReference type="ARBA" id="ARBA00004123"/>
    </source>
</evidence>
<reference evidence="9" key="1">
    <citation type="submission" date="2022-07" db="EMBL/GenBank/DDBJ databases">
        <title>Phylogenomic reconstructions and comparative analyses of Kickxellomycotina fungi.</title>
        <authorList>
            <person name="Reynolds N.K."/>
            <person name="Stajich J.E."/>
            <person name="Barry K."/>
            <person name="Grigoriev I.V."/>
            <person name="Crous P."/>
            <person name="Smith M.E."/>
        </authorList>
    </citation>
    <scope>NUCLEOTIDE SEQUENCE</scope>
    <source>
        <strain evidence="9">BCRC 34381</strain>
    </source>
</reference>
<feature type="domain" description="PCI" evidence="8">
    <location>
        <begin position="225"/>
        <end position="393"/>
    </location>
</feature>
<name>A0A9W7YFA8_9FUNG</name>
<dbReference type="Pfam" id="PF10602">
    <property type="entry name" value="RPN7"/>
    <property type="match status" value="1"/>
</dbReference>
<proteinExistence type="inferred from homology"/>
<evidence type="ECO:0000256" key="6">
    <source>
        <dbReference type="ARBA" id="ARBA00023242"/>
    </source>
</evidence>
<evidence type="ECO:0000313" key="10">
    <source>
        <dbReference type="Proteomes" id="UP001143981"/>
    </source>
</evidence>
<dbReference type="PANTHER" id="PTHR14145">
    <property type="entry name" value="26S PROTESOME SUBUNIT 6"/>
    <property type="match status" value="1"/>
</dbReference>
<keyword evidence="5" id="KW-0736">Signalosome</keyword>
<dbReference type="PROSITE" id="PS50250">
    <property type="entry name" value="PCI"/>
    <property type="match status" value="1"/>
</dbReference>
<dbReference type="SMART" id="SM00088">
    <property type="entry name" value="PINT"/>
    <property type="match status" value="1"/>
</dbReference>
<dbReference type="InterPro" id="IPR019585">
    <property type="entry name" value="Rpn7/CSN1"/>
</dbReference>
<dbReference type="Gene3D" id="1.25.40.570">
    <property type="match status" value="1"/>
</dbReference>
<comment type="caution">
    <text evidence="9">The sequence shown here is derived from an EMBL/GenBank/DDBJ whole genome shotgun (WGS) entry which is preliminary data.</text>
</comment>
<comment type="similarity">
    <text evidence="3">Belongs to the CSN1 family.</text>
</comment>
<dbReference type="AlphaFoldDB" id="A0A9W7YFA8"/>
<dbReference type="OrthoDB" id="422427at2759"/>
<dbReference type="GO" id="GO:0008180">
    <property type="term" value="C:COP9 signalosome"/>
    <property type="evidence" value="ECO:0007669"/>
    <property type="project" value="UniProtKB-KW"/>
</dbReference>
<dbReference type="InterPro" id="IPR000717">
    <property type="entry name" value="PCI_dom"/>
</dbReference>
<evidence type="ECO:0000256" key="5">
    <source>
        <dbReference type="ARBA" id="ARBA00022790"/>
    </source>
</evidence>
<dbReference type="EMBL" id="JANBOI010000274">
    <property type="protein sequence ID" value="KAJ1731943.1"/>
    <property type="molecule type" value="Genomic_DNA"/>
</dbReference>
<dbReference type="PANTHER" id="PTHR14145:SF2">
    <property type="entry name" value="COP9 SIGNALOSOME COMPLEX SUBUNIT 1"/>
    <property type="match status" value="1"/>
</dbReference>
<dbReference type="SUPFAM" id="SSF46785">
    <property type="entry name" value="Winged helix' DNA-binding domain"/>
    <property type="match status" value="1"/>
</dbReference>